<reference evidence="12 13" key="1">
    <citation type="submission" date="2017-04" db="EMBL/GenBank/DDBJ databases">
        <authorList>
            <person name="Afonso C.L."/>
            <person name="Miller P.J."/>
            <person name="Scott M.A."/>
            <person name="Spackman E."/>
            <person name="Goraichik I."/>
            <person name="Dimitrov K.M."/>
            <person name="Suarez D.L."/>
            <person name="Swayne D.E."/>
        </authorList>
    </citation>
    <scope>NUCLEOTIDE SEQUENCE [LARGE SCALE GENOMIC DNA]</scope>
    <source>
        <strain evidence="12 13">DSM 22418</strain>
    </source>
</reference>
<dbReference type="AlphaFoldDB" id="A0A1X7IZS1"/>
<comment type="subcellular location">
    <subcellularLocation>
        <location evidence="1">Cell membrane</location>
        <topology evidence="1">Multi-pass membrane protein</topology>
    </subcellularLocation>
</comment>
<sequence>MVKTILDKTITPFYWIDVVNPTHAEMDELKVRFKLNEASINDCFQTGQLPKIEEFDNYYFLIIRSIPAEFDDFADTLTEITERISVFFSEKFVITVHRTEVHYLKKIEEHFSPTKLNSSKLFINHLTSEALKTFESLVIDKLNNQLDRYEEVVFMQRRKKDFLQQLYYIKRQVDHVRIILTLYKDIVDFFHLSAFKNVYTQDLKDLYGRSAALYRNISENTAQLLNIYFNIESNHTNDIMRTLTIISVFFMPLTFIVGVYGMNFTHMPELEWYYGYPAIMITMALLALIIFYWFKRKNWL</sequence>
<evidence type="ECO:0000313" key="12">
    <source>
        <dbReference type="EMBL" id="SMG20713.1"/>
    </source>
</evidence>
<keyword evidence="3" id="KW-0813">Transport</keyword>
<evidence type="ECO:0000256" key="1">
    <source>
        <dbReference type="ARBA" id="ARBA00004651"/>
    </source>
</evidence>
<dbReference type="SUPFAM" id="SSF144083">
    <property type="entry name" value="Magnesium transport protein CorA, transmembrane region"/>
    <property type="match status" value="1"/>
</dbReference>
<organism evidence="12 13">
    <name type="scientific">Sphingobacterium psychroaquaticum</name>
    <dbReference type="NCBI Taxonomy" id="561061"/>
    <lineage>
        <taxon>Bacteria</taxon>
        <taxon>Pseudomonadati</taxon>
        <taxon>Bacteroidota</taxon>
        <taxon>Sphingobacteriia</taxon>
        <taxon>Sphingobacteriales</taxon>
        <taxon>Sphingobacteriaceae</taxon>
        <taxon>Sphingobacterium</taxon>
    </lineage>
</organism>
<evidence type="ECO:0000256" key="7">
    <source>
        <dbReference type="ARBA" id="ARBA00022989"/>
    </source>
</evidence>
<gene>
    <name evidence="12" type="ORF">SAMN05660862_1275</name>
</gene>
<keyword evidence="5" id="KW-0812">Transmembrane</keyword>
<evidence type="ECO:0000256" key="6">
    <source>
        <dbReference type="ARBA" id="ARBA00022842"/>
    </source>
</evidence>
<dbReference type="Proteomes" id="UP000192980">
    <property type="component" value="Unassembled WGS sequence"/>
</dbReference>
<dbReference type="SUPFAM" id="SSF143865">
    <property type="entry name" value="CorA soluble domain-like"/>
    <property type="match status" value="1"/>
</dbReference>
<dbReference type="Pfam" id="PF01544">
    <property type="entry name" value="CorA"/>
    <property type="match status" value="1"/>
</dbReference>
<dbReference type="PANTHER" id="PTHR46494">
    <property type="entry name" value="CORA FAMILY METAL ION TRANSPORTER (EUROFUNG)"/>
    <property type="match status" value="1"/>
</dbReference>
<dbReference type="EMBL" id="FXAU01000002">
    <property type="protein sequence ID" value="SMG20713.1"/>
    <property type="molecule type" value="Genomic_DNA"/>
</dbReference>
<proteinExistence type="inferred from homology"/>
<dbReference type="InterPro" id="IPR002523">
    <property type="entry name" value="MgTranspt_CorA/ZnTranspt_ZntB"/>
</dbReference>
<dbReference type="Gene3D" id="1.20.58.340">
    <property type="entry name" value="Magnesium transport protein CorA, transmembrane region"/>
    <property type="match status" value="2"/>
</dbReference>
<evidence type="ECO:0000256" key="10">
    <source>
        <dbReference type="ARBA" id="ARBA00034269"/>
    </source>
</evidence>
<keyword evidence="13" id="KW-1185">Reference proteome</keyword>
<dbReference type="GO" id="GO:0015087">
    <property type="term" value="F:cobalt ion transmembrane transporter activity"/>
    <property type="evidence" value="ECO:0007669"/>
    <property type="project" value="TreeGrafter"/>
</dbReference>
<dbReference type="STRING" id="561061.SAMN05660862_1275"/>
<dbReference type="GO" id="GO:0050897">
    <property type="term" value="F:cobalt ion binding"/>
    <property type="evidence" value="ECO:0007669"/>
    <property type="project" value="TreeGrafter"/>
</dbReference>
<dbReference type="RefSeq" id="WP_085472138.1">
    <property type="nucleotide sequence ID" value="NZ_CP038029.1"/>
</dbReference>
<evidence type="ECO:0000256" key="11">
    <source>
        <dbReference type="ARBA" id="ARBA00045497"/>
    </source>
</evidence>
<evidence type="ECO:0000256" key="5">
    <source>
        <dbReference type="ARBA" id="ARBA00022692"/>
    </source>
</evidence>
<evidence type="ECO:0000256" key="8">
    <source>
        <dbReference type="ARBA" id="ARBA00023065"/>
    </source>
</evidence>
<dbReference type="GO" id="GO:0000287">
    <property type="term" value="F:magnesium ion binding"/>
    <property type="evidence" value="ECO:0007669"/>
    <property type="project" value="TreeGrafter"/>
</dbReference>
<dbReference type="InterPro" id="IPR045863">
    <property type="entry name" value="CorA_TM1_TM2"/>
</dbReference>
<evidence type="ECO:0000256" key="4">
    <source>
        <dbReference type="ARBA" id="ARBA00022475"/>
    </source>
</evidence>
<dbReference type="GO" id="GO:0015095">
    <property type="term" value="F:magnesium ion transmembrane transporter activity"/>
    <property type="evidence" value="ECO:0007669"/>
    <property type="project" value="TreeGrafter"/>
</dbReference>
<comment type="function">
    <text evidence="11">Mediates influx of magnesium ions. Alternates between open and closed states. Activated by low cytoplasmic Mg(2+) levels. Inactive when cytoplasmic Mg(2+) levels are high.</text>
</comment>
<keyword evidence="8" id="KW-0406">Ion transport</keyword>
<evidence type="ECO:0000313" key="13">
    <source>
        <dbReference type="Proteomes" id="UP000192980"/>
    </source>
</evidence>
<accession>A0A1X7IZS1</accession>
<dbReference type="GO" id="GO:0005886">
    <property type="term" value="C:plasma membrane"/>
    <property type="evidence" value="ECO:0007669"/>
    <property type="project" value="UniProtKB-SubCell"/>
</dbReference>
<keyword evidence="6" id="KW-0460">Magnesium</keyword>
<keyword evidence="9" id="KW-0472">Membrane</keyword>
<dbReference type="FunFam" id="1.20.58.340:FF:000004">
    <property type="entry name" value="Magnesium transport protein CorA"/>
    <property type="match status" value="1"/>
</dbReference>
<protein>
    <submittedName>
        <fullName evidence="12">Magnesium transporter</fullName>
    </submittedName>
</protein>
<evidence type="ECO:0000256" key="3">
    <source>
        <dbReference type="ARBA" id="ARBA00022448"/>
    </source>
</evidence>
<dbReference type="OrthoDB" id="9803416at2"/>
<comment type="similarity">
    <text evidence="2">Belongs to the CorA metal ion transporter (MIT) (TC 1.A.35) family.</text>
</comment>
<comment type="catalytic activity">
    <reaction evidence="10">
        <text>Mg(2+)(in) = Mg(2+)(out)</text>
        <dbReference type="Rhea" id="RHEA:29827"/>
        <dbReference type="ChEBI" id="CHEBI:18420"/>
    </reaction>
</comment>
<dbReference type="PANTHER" id="PTHR46494:SF1">
    <property type="entry name" value="CORA FAMILY METAL ION TRANSPORTER (EUROFUNG)"/>
    <property type="match status" value="1"/>
</dbReference>
<evidence type="ECO:0000256" key="9">
    <source>
        <dbReference type="ARBA" id="ARBA00023136"/>
    </source>
</evidence>
<dbReference type="InterPro" id="IPR045861">
    <property type="entry name" value="CorA_cytoplasmic_dom"/>
</dbReference>
<dbReference type="Gene3D" id="3.30.460.20">
    <property type="entry name" value="CorA soluble domain-like"/>
    <property type="match status" value="1"/>
</dbReference>
<name>A0A1X7IZS1_9SPHI</name>
<keyword evidence="7" id="KW-1133">Transmembrane helix</keyword>
<evidence type="ECO:0000256" key="2">
    <source>
        <dbReference type="ARBA" id="ARBA00009765"/>
    </source>
</evidence>
<keyword evidence="4" id="KW-1003">Cell membrane</keyword>